<evidence type="ECO:0000313" key="2">
    <source>
        <dbReference type="Proteomes" id="UP000288805"/>
    </source>
</evidence>
<dbReference type="Proteomes" id="UP000288805">
    <property type="component" value="Unassembled WGS sequence"/>
</dbReference>
<name>A0A438BXW0_VITVI</name>
<evidence type="ECO:0000313" key="1">
    <source>
        <dbReference type="EMBL" id="RVW15778.1"/>
    </source>
</evidence>
<protein>
    <submittedName>
        <fullName evidence="1">Uncharacterized protein</fullName>
    </submittedName>
</protein>
<organism evidence="1 2">
    <name type="scientific">Vitis vinifera</name>
    <name type="common">Grape</name>
    <dbReference type="NCBI Taxonomy" id="29760"/>
    <lineage>
        <taxon>Eukaryota</taxon>
        <taxon>Viridiplantae</taxon>
        <taxon>Streptophyta</taxon>
        <taxon>Embryophyta</taxon>
        <taxon>Tracheophyta</taxon>
        <taxon>Spermatophyta</taxon>
        <taxon>Magnoliopsida</taxon>
        <taxon>eudicotyledons</taxon>
        <taxon>Gunneridae</taxon>
        <taxon>Pentapetalae</taxon>
        <taxon>rosids</taxon>
        <taxon>Vitales</taxon>
        <taxon>Vitaceae</taxon>
        <taxon>Viteae</taxon>
        <taxon>Vitis</taxon>
    </lineage>
</organism>
<sequence length="198" mass="22418">MDLDDNYRGVDEKLTFLFPYNIETGPPEYERKASLAAKHALKPEAHTEPSIQVLTLEVPPLGKRVPSSTRPTLVYSSKKATITKPVQESELATSYEVNNSSSPEISPDISDLNLPIAVRKDTIHFLILCPIIDFHHLIENFLTSLNTIAISRTLFETLSSKEWKQTMKVKEQVTRMGLGMWLSYQERRVKKGASRCSQ</sequence>
<reference evidence="1 2" key="1">
    <citation type="journal article" date="2018" name="PLoS Genet.">
        <title>Population sequencing reveals clonal diversity and ancestral inbreeding in the grapevine cultivar Chardonnay.</title>
        <authorList>
            <person name="Roach M.J."/>
            <person name="Johnson D.L."/>
            <person name="Bohlmann J."/>
            <person name="van Vuuren H.J."/>
            <person name="Jones S.J."/>
            <person name="Pretorius I.S."/>
            <person name="Schmidt S.A."/>
            <person name="Borneman A.R."/>
        </authorList>
    </citation>
    <scope>NUCLEOTIDE SEQUENCE [LARGE SCALE GENOMIC DNA]</scope>
    <source>
        <strain evidence="2">cv. Chardonnay</strain>
        <tissue evidence="1">Leaf</tissue>
    </source>
</reference>
<accession>A0A438BXW0</accession>
<dbReference type="OrthoDB" id="10251781at2759"/>
<proteinExistence type="predicted"/>
<gene>
    <name evidence="1" type="ORF">CK203_105558</name>
</gene>
<dbReference type="AlphaFoldDB" id="A0A438BXW0"/>
<dbReference type="EMBL" id="QGNW01002595">
    <property type="protein sequence ID" value="RVW15778.1"/>
    <property type="molecule type" value="Genomic_DNA"/>
</dbReference>
<comment type="caution">
    <text evidence="1">The sequence shown here is derived from an EMBL/GenBank/DDBJ whole genome shotgun (WGS) entry which is preliminary data.</text>
</comment>